<evidence type="ECO:0000256" key="1">
    <source>
        <dbReference type="SAM" id="MobiDB-lite"/>
    </source>
</evidence>
<dbReference type="AlphaFoldDB" id="A0A1G9CBB1"/>
<organism evidence="3 4">
    <name type="scientific">Meinhardsimonia xiamenensis</name>
    <dbReference type="NCBI Taxonomy" id="990712"/>
    <lineage>
        <taxon>Bacteria</taxon>
        <taxon>Pseudomonadati</taxon>
        <taxon>Pseudomonadota</taxon>
        <taxon>Alphaproteobacteria</taxon>
        <taxon>Rhodobacterales</taxon>
        <taxon>Paracoccaceae</taxon>
        <taxon>Meinhardsimonia</taxon>
    </lineage>
</organism>
<evidence type="ECO:0000313" key="4">
    <source>
        <dbReference type="Proteomes" id="UP000199328"/>
    </source>
</evidence>
<dbReference type="STRING" id="990712.SAMN05216257_10347"/>
<dbReference type="RefSeq" id="WP_092499598.1">
    <property type="nucleotide sequence ID" value="NZ_FNFV01000003.1"/>
</dbReference>
<reference evidence="4" key="1">
    <citation type="submission" date="2016-10" db="EMBL/GenBank/DDBJ databases">
        <authorList>
            <person name="Varghese N."/>
            <person name="Submissions S."/>
        </authorList>
    </citation>
    <scope>NUCLEOTIDE SEQUENCE [LARGE SCALE GENOMIC DNA]</scope>
    <source>
        <strain evidence="4">CGMCC 1.10789</strain>
    </source>
</reference>
<protein>
    <submittedName>
        <fullName evidence="3">Uncharacterized protein</fullName>
    </submittedName>
</protein>
<feature type="region of interest" description="Disordered" evidence="1">
    <location>
        <begin position="21"/>
        <end position="98"/>
    </location>
</feature>
<keyword evidence="4" id="KW-1185">Reference proteome</keyword>
<gene>
    <name evidence="3" type="ORF">SAMN05216257_10347</name>
</gene>
<dbReference type="Proteomes" id="UP000199328">
    <property type="component" value="Unassembled WGS sequence"/>
</dbReference>
<dbReference type="OrthoDB" id="9987848at2"/>
<feature type="signal peptide" evidence="2">
    <location>
        <begin position="1"/>
        <end position="23"/>
    </location>
</feature>
<evidence type="ECO:0000313" key="3">
    <source>
        <dbReference type="EMBL" id="SDK48927.1"/>
    </source>
</evidence>
<feature type="compositionally biased region" description="Basic and acidic residues" evidence="1">
    <location>
        <begin position="30"/>
        <end position="39"/>
    </location>
</feature>
<dbReference type="EMBL" id="FNFV01000003">
    <property type="protein sequence ID" value="SDK48927.1"/>
    <property type="molecule type" value="Genomic_DNA"/>
</dbReference>
<proteinExistence type="predicted"/>
<accession>A0A1G9CBB1</accession>
<keyword evidence="2" id="KW-0732">Signal</keyword>
<feature type="chain" id="PRO_5011724510" evidence="2">
    <location>
        <begin position="24"/>
        <end position="98"/>
    </location>
</feature>
<name>A0A1G9CBB1_9RHOB</name>
<evidence type="ECO:0000256" key="2">
    <source>
        <dbReference type="SAM" id="SignalP"/>
    </source>
</evidence>
<sequence>MKRYLITTAACLAIALSAGTSFAGIGNGKGVDKGNKNGWEDSGGGYEGLVPKGLNVSGDNGRTDKGKGNGGENLDGNTPNKNGEFADGDNDDDPPHGN</sequence>